<name>A0A6A6S551_9PLEO</name>
<organism evidence="2 3">
    <name type="scientific">Massarina eburnea CBS 473.64</name>
    <dbReference type="NCBI Taxonomy" id="1395130"/>
    <lineage>
        <taxon>Eukaryota</taxon>
        <taxon>Fungi</taxon>
        <taxon>Dikarya</taxon>
        <taxon>Ascomycota</taxon>
        <taxon>Pezizomycotina</taxon>
        <taxon>Dothideomycetes</taxon>
        <taxon>Pleosporomycetidae</taxon>
        <taxon>Pleosporales</taxon>
        <taxon>Massarineae</taxon>
        <taxon>Massarinaceae</taxon>
        <taxon>Massarina</taxon>
    </lineage>
</organism>
<feature type="transmembrane region" description="Helical" evidence="1">
    <location>
        <begin position="27"/>
        <end position="50"/>
    </location>
</feature>
<dbReference type="Proteomes" id="UP000799753">
    <property type="component" value="Unassembled WGS sequence"/>
</dbReference>
<protein>
    <submittedName>
        <fullName evidence="2">Uncharacterized protein</fullName>
    </submittedName>
</protein>
<evidence type="ECO:0000313" key="2">
    <source>
        <dbReference type="EMBL" id="KAF2641284.1"/>
    </source>
</evidence>
<evidence type="ECO:0000313" key="3">
    <source>
        <dbReference type="Proteomes" id="UP000799753"/>
    </source>
</evidence>
<keyword evidence="1" id="KW-0812">Transmembrane</keyword>
<dbReference type="AlphaFoldDB" id="A0A6A6S551"/>
<proteinExistence type="predicted"/>
<evidence type="ECO:0000256" key="1">
    <source>
        <dbReference type="SAM" id="Phobius"/>
    </source>
</evidence>
<keyword evidence="1" id="KW-0472">Membrane</keyword>
<dbReference type="EMBL" id="MU006783">
    <property type="protein sequence ID" value="KAF2641284.1"/>
    <property type="molecule type" value="Genomic_DNA"/>
</dbReference>
<keyword evidence="3" id="KW-1185">Reference proteome</keyword>
<reference evidence="2" key="1">
    <citation type="journal article" date="2020" name="Stud. Mycol.">
        <title>101 Dothideomycetes genomes: a test case for predicting lifestyles and emergence of pathogens.</title>
        <authorList>
            <person name="Haridas S."/>
            <person name="Albert R."/>
            <person name="Binder M."/>
            <person name="Bloem J."/>
            <person name="Labutti K."/>
            <person name="Salamov A."/>
            <person name="Andreopoulos B."/>
            <person name="Baker S."/>
            <person name="Barry K."/>
            <person name="Bills G."/>
            <person name="Bluhm B."/>
            <person name="Cannon C."/>
            <person name="Castanera R."/>
            <person name="Culley D."/>
            <person name="Daum C."/>
            <person name="Ezra D."/>
            <person name="Gonzalez J."/>
            <person name="Henrissat B."/>
            <person name="Kuo A."/>
            <person name="Liang C."/>
            <person name="Lipzen A."/>
            <person name="Lutzoni F."/>
            <person name="Magnuson J."/>
            <person name="Mondo S."/>
            <person name="Nolan M."/>
            <person name="Ohm R."/>
            <person name="Pangilinan J."/>
            <person name="Park H.-J."/>
            <person name="Ramirez L."/>
            <person name="Alfaro M."/>
            <person name="Sun H."/>
            <person name="Tritt A."/>
            <person name="Yoshinaga Y."/>
            <person name="Zwiers L.-H."/>
            <person name="Turgeon B."/>
            <person name="Goodwin S."/>
            <person name="Spatafora J."/>
            <person name="Crous P."/>
            <person name="Grigoriev I."/>
        </authorList>
    </citation>
    <scope>NUCLEOTIDE SEQUENCE</scope>
    <source>
        <strain evidence="2">CBS 473.64</strain>
    </source>
</reference>
<gene>
    <name evidence="2" type="ORF">P280DRAFT_307270</name>
</gene>
<accession>A0A6A6S551</accession>
<sequence>MSTPITPTLGGTSGLAPQQALCTTPFLAYPPVLCIILIQCTLALPFCLLLPMAHSPSERAVVVHLSREHFSYPVSKTMHASAVAASFLGCRLEPSEYTHLYRIIISTPCIFRNLFPQVIAFAT</sequence>
<keyword evidence="1" id="KW-1133">Transmembrane helix</keyword>